<keyword evidence="3" id="KW-1185">Reference proteome</keyword>
<dbReference type="Pfam" id="PF12172">
    <property type="entry name" value="zf-ChsH2"/>
    <property type="match status" value="1"/>
</dbReference>
<dbReference type="AlphaFoldDB" id="A0A0C5BWH4"/>
<dbReference type="Proteomes" id="UP000032027">
    <property type="component" value="Chromosome"/>
</dbReference>
<evidence type="ECO:0000259" key="1">
    <source>
        <dbReference type="Pfam" id="PF12172"/>
    </source>
</evidence>
<dbReference type="InterPro" id="IPR012340">
    <property type="entry name" value="NA-bd_OB-fold"/>
</dbReference>
<evidence type="ECO:0000313" key="2">
    <source>
        <dbReference type="EMBL" id="AJM92574.1"/>
    </source>
</evidence>
<protein>
    <recommendedName>
        <fullName evidence="1">ChsH2 rubredoxin-like zinc ribbon domain-containing protein</fullName>
    </recommendedName>
</protein>
<reference evidence="2 3" key="2">
    <citation type="journal article" date="2016" name="ISME J.">
        <title>Physiological and genomic characterization of two novel marine thaumarchaeal strains indicates niche differentiation.</title>
        <authorList>
            <person name="Bayer B."/>
            <person name="Vojvoda J."/>
            <person name="Offre P."/>
            <person name="Alves R.J."/>
            <person name="Elisabeth N.H."/>
            <person name="Garcia J.A."/>
            <person name="Volland J.M."/>
            <person name="Srivastava A."/>
            <person name="Schleper C."/>
            <person name="Herndl G.J."/>
        </authorList>
    </citation>
    <scope>NUCLEOTIDE SEQUENCE [LARGE SCALE GENOMIC DNA]</scope>
    <source>
        <strain evidence="2 3">D3C</strain>
    </source>
</reference>
<dbReference type="EMBL" id="CP010868">
    <property type="protein sequence ID" value="AJM92574.1"/>
    <property type="molecule type" value="Genomic_DNA"/>
</dbReference>
<reference evidence="2 3" key="3">
    <citation type="journal article" date="2019" name="Int. J. Syst. Evol. Microbiol.">
        <title>Nitrosopumilus adriaticus sp. nov. and Nitrosopumilus piranensis sp. nov., two ammonia-oxidizing archaea from the Adriatic Sea and members of the class Nitrososphaeria.</title>
        <authorList>
            <person name="Bayer B."/>
            <person name="Vojvoda J."/>
            <person name="Reinthaler T."/>
            <person name="Reyes C."/>
            <person name="Pinto M."/>
            <person name="Herndl G.J."/>
        </authorList>
    </citation>
    <scope>NUCLEOTIDE SEQUENCE [LARGE SCALE GENOMIC DNA]</scope>
    <source>
        <strain evidence="2 3">D3C</strain>
    </source>
</reference>
<dbReference type="OrthoDB" id="9573at2157"/>
<dbReference type="InterPro" id="IPR022002">
    <property type="entry name" value="ChsH2_Znr"/>
</dbReference>
<name>A0A0C5BWH4_9ARCH</name>
<proteinExistence type="predicted"/>
<reference evidence="3" key="1">
    <citation type="submission" date="2015-02" db="EMBL/GenBank/DDBJ databases">
        <title>Characterization of two novel Thaumarchaeota isolated from the Northern Adriatic Sea.</title>
        <authorList>
            <person name="Bayer B."/>
            <person name="Vojvoda J."/>
            <person name="Offre P."/>
            <person name="Srivastava A."/>
            <person name="Elisabeth N."/>
            <person name="Garcia J.A.L."/>
            <person name="Schleper C."/>
            <person name="Herndl G.J."/>
        </authorList>
    </citation>
    <scope>NUCLEOTIDE SEQUENCE [LARGE SCALE GENOMIC DNA]</scope>
    <source>
        <strain evidence="3">D3C</strain>
    </source>
</reference>
<dbReference type="HOGENOM" id="CLU_168008_0_0_2"/>
<dbReference type="GeneID" id="41600490"/>
<organism evidence="2 3">
    <name type="scientific">Nitrosopumilus piranensis</name>
    <dbReference type="NCBI Taxonomy" id="1582439"/>
    <lineage>
        <taxon>Archaea</taxon>
        <taxon>Nitrososphaerota</taxon>
        <taxon>Nitrososphaeria</taxon>
        <taxon>Nitrosopumilales</taxon>
        <taxon>Nitrosopumilaceae</taxon>
        <taxon>Nitrosopumilus</taxon>
    </lineage>
</organism>
<dbReference type="RefSeq" id="WP_148703392.1">
    <property type="nucleotide sequence ID" value="NZ_CP010868.1"/>
</dbReference>
<evidence type="ECO:0000313" key="3">
    <source>
        <dbReference type="Proteomes" id="UP000032027"/>
    </source>
</evidence>
<feature type="domain" description="ChsH2 rubredoxin-like zinc ribbon" evidence="1">
    <location>
        <begin position="6"/>
        <end position="34"/>
    </location>
</feature>
<dbReference type="SUPFAM" id="SSF50249">
    <property type="entry name" value="Nucleic acid-binding proteins"/>
    <property type="match status" value="1"/>
</dbReference>
<dbReference type="PATRIC" id="fig|1582439.9.peg.1407"/>
<dbReference type="STRING" id="1582439.NPIRD3C_1362"/>
<accession>A0A0C5BWH4</accession>
<gene>
    <name evidence="2" type="ORF">NPIRD3C_1362</name>
</gene>
<dbReference type="Gene3D" id="6.10.30.10">
    <property type="match status" value="1"/>
</dbReference>
<dbReference type="KEGG" id="nid:NPIRD3C_1362"/>
<sequence length="102" mass="11654">MNFESELAQGKFFIPECTVCEKIVWPPAEFCNNCMGTVSLKKGDFMGKILEYSVHNEAYFCIVEIENTFRIMAKISEKPHIGQDVKISKCGINNGNYFFQVN</sequence>